<keyword evidence="6" id="KW-1185">Reference proteome</keyword>
<dbReference type="Gene3D" id="2.40.30.10">
    <property type="entry name" value="Translation factors"/>
    <property type="match status" value="1"/>
</dbReference>
<protein>
    <submittedName>
        <fullName evidence="5">Collagenase/U32-family protease</fullName>
    </submittedName>
</protein>
<dbReference type="EMBL" id="CP007711">
    <property type="protein sequence ID" value="AIV03915.1"/>
    <property type="molecule type" value="Genomic_DNA"/>
</dbReference>
<evidence type="ECO:0000313" key="6">
    <source>
        <dbReference type="Proteomes" id="UP000030066"/>
    </source>
</evidence>
<evidence type="ECO:0000256" key="1">
    <source>
        <dbReference type="ARBA" id="ARBA00022670"/>
    </source>
</evidence>
<dbReference type="eggNOG" id="COG0826">
    <property type="taxonomic scope" value="Bacteria"/>
</dbReference>
<dbReference type="Pfam" id="PF16325">
    <property type="entry name" value="Peptidase_U32_C"/>
    <property type="match status" value="1"/>
</dbReference>
<dbReference type="GO" id="GO:0006508">
    <property type="term" value="P:proteolysis"/>
    <property type="evidence" value="ECO:0007669"/>
    <property type="project" value="UniProtKB-KW"/>
</dbReference>
<dbReference type="Proteomes" id="UP000030066">
    <property type="component" value="Chromosome"/>
</dbReference>
<sequence length="400" mass="46263">MSRRIELLAPAGDIYRGQIALDFGADAIYFGGKQYSLRARASNFDYDELREMINITHNLNKKAYIVTNILCHNIHLNNLNTFFQKLISFKPDGFICADPAIIQKIRSIDKQIPIHISTQQSVTNSKAALFWKRNNANRVVLAREISHKELKELVKNINHQVELEYFIHGAVCVAYSGRCVLSNNYCMRDANIGGCAQSCRWKYNLSSAEHNYANNFSMSAKDMNQISNLKKILELGIDSLKIEGRMKKEHYLATVCCSYSNAINEFLQENKITHLKRWKQELNKIANREVNDAWFNGKPKNNAMLDSAVEKQVNQNYAFIIKKVINHNTWEILSKNYFTVNNHFEVFGRDYLPIKFKIKKITDKENNSLSVVNTPFRVYLIKVNKKLTKIHTNDMVRIIN</sequence>
<comment type="similarity">
    <text evidence="3">Belongs to the peptidase U32 family.</text>
</comment>
<evidence type="ECO:0000313" key="5">
    <source>
        <dbReference type="EMBL" id="AIV03915.1"/>
    </source>
</evidence>
<dbReference type="GO" id="GO:0008233">
    <property type="term" value="F:peptidase activity"/>
    <property type="evidence" value="ECO:0007669"/>
    <property type="project" value="UniProtKB-KW"/>
</dbReference>
<dbReference type="PROSITE" id="PS01276">
    <property type="entry name" value="PEPTIDASE_U32"/>
    <property type="match status" value="1"/>
</dbReference>
<dbReference type="InterPro" id="IPR001539">
    <property type="entry name" value="Peptidase_U32"/>
</dbReference>
<feature type="domain" description="Peptidase family U32 C-terminal" evidence="4">
    <location>
        <begin position="321"/>
        <end position="397"/>
    </location>
</feature>
<dbReference type="InterPro" id="IPR032525">
    <property type="entry name" value="Peptidase_U32_C"/>
</dbReference>
<accession>A0A097STK2</accession>
<dbReference type="AlphaFoldDB" id="A0A097STK2"/>
<dbReference type="PANTHER" id="PTHR30217">
    <property type="entry name" value="PEPTIDASE U32 FAMILY"/>
    <property type="match status" value="1"/>
</dbReference>
<dbReference type="PANTHER" id="PTHR30217:SF6">
    <property type="entry name" value="TRNA HYDROXYLATION PROTEIN P"/>
    <property type="match status" value="1"/>
</dbReference>
<dbReference type="InterPro" id="IPR051454">
    <property type="entry name" value="RNA/ubiquinone_mod_enzymes"/>
</dbReference>
<dbReference type="Pfam" id="PF01136">
    <property type="entry name" value="Peptidase_U32"/>
    <property type="match status" value="1"/>
</dbReference>
<dbReference type="KEGG" id="mgj:MGM1_5570"/>
<evidence type="ECO:0000256" key="2">
    <source>
        <dbReference type="ARBA" id="ARBA00022801"/>
    </source>
</evidence>
<organism evidence="5 6">
    <name type="scientific">Candidatus Malacoplasma girerdii</name>
    <dbReference type="NCBI Taxonomy" id="1318617"/>
    <lineage>
        <taxon>Bacteria</taxon>
        <taxon>Bacillati</taxon>
        <taxon>Mycoplasmatota</taxon>
        <taxon>Mycoplasmoidales</taxon>
        <taxon>Mycoplasmoidaceae</taxon>
        <taxon>Malacoplasma</taxon>
    </lineage>
</organism>
<gene>
    <name evidence="5" type="ORF">MGM1_5570</name>
</gene>
<evidence type="ECO:0000256" key="3">
    <source>
        <dbReference type="ARBA" id="ARBA00038374"/>
    </source>
</evidence>
<name>A0A097STK2_9BACT</name>
<keyword evidence="2" id="KW-0378">Hydrolase</keyword>
<keyword evidence="1 5" id="KW-0645">Protease</keyword>
<proteinExistence type="inferred from homology"/>
<dbReference type="HOGENOM" id="CLU_011540_0_1_14"/>
<dbReference type="STRING" id="1318617.MGM1_5570"/>
<evidence type="ECO:0000259" key="4">
    <source>
        <dbReference type="Pfam" id="PF16325"/>
    </source>
</evidence>
<reference evidence="5 6" key="1">
    <citation type="journal article" date="2014" name="PLoS ONE">
        <title>An emerging Mycoplasma associated with trichomoniasis, vaginal infection and disease.</title>
        <authorList>
            <consortium name="Vaginal Microbiome Consortium"/>
            <person name="Fettweis J.M."/>
            <person name="Serrano M.G."/>
            <person name="Huang B."/>
            <person name="Brooks J.P."/>
            <person name="Glascock A.L."/>
            <person name="Sheth N.U."/>
            <person name="Strauss J.F.III."/>
            <person name="Jefferson K.K."/>
            <person name="Buck G.A."/>
        </authorList>
    </citation>
    <scope>NUCLEOTIDE SEQUENCE [LARGE SCALE GENOMIC DNA]</scope>
    <source>
        <strain evidence="5 6">VCU_M1</strain>
    </source>
</reference>